<accession>A0AAV0BLK6</accession>
<evidence type="ECO:0000313" key="3">
    <source>
        <dbReference type="Proteomes" id="UP001153365"/>
    </source>
</evidence>
<name>A0AAV0BLK6_PHAPC</name>
<evidence type="ECO:0000313" key="2">
    <source>
        <dbReference type="EMBL" id="CAH7686455.1"/>
    </source>
</evidence>
<feature type="region of interest" description="Disordered" evidence="1">
    <location>
        <begin position="177"/>
        <end position="196"/>
    </location>
</feature>
<keyword evidence="3" id="KW-1185">Reference proteome</keyword>
<dbReference type="EMBL" id="CALTRL010005793">
    <property type="protein sequence ID" value="CAH7686455.1"/>
    <property type="molecule type" value="Genomic_DNA"/>
</dbReference>
<evidence type="ECO:0000256" key="1">
    <source>
        <dbReference type="SAM" id="MobiDB-lite"/>
    </source>
</evidence>
<protein>
    <submittedName>
        <fullName evidence="2">Uncharacterized protein</fullName>
    </submittedName>
</protein>
<dbReference type="AlphaFoldDB" id="A0AAV0BLK6"/>
<proteinExistence type="predicted"/>
<organism evidence="2 3">
    <name type="scientific">Phakopsora pachyrhizi</name>
    <name type="common">Asian soybean rust disease fungus</name>
    <dbReference type="NCBI Taxonomy" id="170000"/>
    <lineage>
        <taxon>Eukaryota</taxon>
        <taxon>Fungi</taxon>
        <taxon>Dikarya</taxon>
        <taxon>Basidiomycota</taxon>
        <taxon>Pucciniomycotina</taxon>
        <taxon>Pucciniomycetes</taxon>
        <taxon>Pucciniales</taxon>
        <taxon>Phakopsoraceae</taxon>
        <taxon>Phakopsora</taxon>
    </lineage>
</organism>
<reference evidence="2" key="1">
    <citation type="submission" date="2022-06" db="EMBL/GenBank/DDBJ databases">
        <authorList>
            <consortium name="SYNGENTA / RWTH Aachen University"/>
        </authorList>
    </citation>
    <scope>NUCLEOTIDE SEQUENCE</scope>
</reference>
<sequence length="323" mass="36504">MDDSVCGVQRAADHSRPVKATLDDIYLLAVPASESKFDLEEDEKRKQASKMEIRRSKSGLELPEPIRLIELDREIFKCEALPRIRGEDSGKGIGGEMMIEGSILGMILICLESLSQEGDSRLIRGLEDLILVVIDLCQKILEETKGDRDEDLIFKLYLDSDIYHTYIHKKLTLAEVGSSSGRPRPACLPDPTKKRRISQTIDQKLKLPKNKSSSSGLDDQQTKNATEETTLIPQIKKGVHKVLITSTPYTTYCALLLYIYSKLWKDNLTIVITRGTLLRSPQLYCVYAIPRPGAQFRTLNLFSIIVFRVAIPKERKKEKKIKG</sequence>
<gene>
    <name evidence="2" type="ORF">PPACK8108_LOCUS21103</name>
</gene>
<comment type="caution">
    <text evidence="2">The sequence shown here is derived from an EMBL/GenBank/DDBJ whole genome shotgun (WGS) entry which is preliminary data.</text>
</comment>
<dbReference type="Proteomes" id="UP001153365">
    <property type="component" value="Unassembled WGS sequence"/>
</dbReference>